<feature type="non-terminal residue" evidence="1">
    <location>
        <position position="97"/>
    </location>
</feature>
<proteinExistence type="predicted"/>
<dbReference type="Proteomes" id="UP000245708">
    <property type="component" value="Unassembled WGS sequence"/>
</dbReference>
<keyword evidence="2" id="KW-1185">Reference proteome</keyword>
<comment type="caution">
    <text evidence="1">The sequence shown here is derived from an EMBL/GenBank/DDBJ whole genome shotgun (WGS) entry which is preliminary data.</text>
</comment>
<sequence length="97" mass="10600">MDLLWFPTGGGKTEAYLLLTAYSIFLRRQQGGEETEGVTVMMRYTLRLLTELLPNSWTDSEGDLSYCLDLLIGLGCVEVDHGGRLSAMGGMGPLVVV</sequence>
<protein>
    <submittedName>
        <fullName evidence="1">Uncharacterized protein</fullName>
    </submittedName>
</protein>
<evidence type="ECO:0000313" key="2">
    <source>
        <dbReference type="Proteomes" id="UP000245708"/>
    </source>
</evidence>
<gene>
    <name evidence="1" type="ORF">C7455_1201</name>
</gene>
<accession>A0A316G458</accession>
<organism evidence="1 2">
    <name type="scientific">Roseicyclus mahoneyensis</name>
    <dbReference type="NCBI Taxonomy" id="164332"/>
    <lineage>
        <taxon>Bacteria</taxon>
        <taxon>Pseudomonadati</taxon>
        <taxon>Pseudomonadota</taxon>
        <taxon>Alphaproteobacteria</taxon>
        <taxon>Rhodobacterales</taxon>
        <taxon>Roseobacteraceae</taxon>
        <taxon>Roseicyclus</taxon>
    </lineage>
</organism>
<name>A0A316G458_9RHOB</name>
<reference evidence="1 2" key="1">
    <citation type="submission" date="2018-05" db="EMBL/GenBank/DDBJ databases">
        <title>Genomic Encyclopedia of Type Strains, Phase IV (KMG-IV): sequencing the most valuable type-strain genomes for metagenomic binning, comparative biology and taxonomic classification.</title>
        <authorList>
            <person name="Goeker M."/>
        </authorList>
    </citation>
    <scope>NUCLEOTIDE SEQUENCE [LARGE SCALE GENOMIC DNA]</scope>
    <source>
        <strain evidence="1 2">DSM 16097</strain>
    </source>
</reference>
<evidence type="ECO:0000313" key="1">
    <source>
        <dbReference type="EMBL" id="PWK55105.1"/>
    </source>
</evidence>
<dbReference type="EMBL" id="QGGW01000020">
    <property type="protein sequence ID" value="PWK55105.1"/>
    <property type="molecule type" value="Genomic_DNA"/>
</dbReference>
<dbReference type="AlphaFoldDB" id="A0A316G458"/>